<accession>A0A1K0IU38</accession>
<organism evidence="8">
    <name type="scientific">Cupriavidus necator</name>
    <name type="common">Alcaligenes eutrophus</name>
    <name type="synonym">Ralstonia eutropha</name>
    <dbReference type="NCBI Taxonomy" id="106590"/>
    <lineage>
        <taxon>Bacteria</taxon>
        <taxon>Pseudomonadati</taxon>
        <taxon>Pseudomonadota</taxon>
        <taxon>Betaproteobacteria</taxon>
        <taxon>Burkholderiales</taxon>
        <taxon>Burkholderiaceae</taxon>
        <taxon>Cupriavidus</taxon>
    </lineage>
</organism>
<dbReference type="PROSITE" id="PS50893">
    <property type="entry name" value="ABC_TRANSPORTER_2"/>
    <property type="match status" value="1"/>
</dbReference>
<dbReference type="Gene3D" id="3.40.50.300">
    <property type="entry name" value="P-loop containing nucleotide triphosphate hydrolases"/>
    <property type="match status" value="1"/>
</dbReference>
<reference evidence="8" key="1">
    <citation type="submission" date="2016-09" db="EMBL/GenBank/DDBJ databases">
        <authorList>
            <person name="Capua I."/>
            <person name="De Benedictis P."/>
            <person name="Joannis T."/>
            <person name="Lombin L.H."/>
            <person name="Cattoli G."/>
        </authorList>
    </citation>
    <scope>NUCLEOTIDE SEQUENCE</scope>
    <source>
        <strain evidence="8">B9</strain>
    </source>
</reference>
<evidence type="ECO:0000256" key="6">
    <source>
        <dbReference type="ARBA" id="ARBA00022840"/>
    </source>
</evidence>
<dbReference type="Pfam" id="PF00005">
    <property type="entry name" value="ABC_tran"/>
    <property type="match status" value="1"/>
</dbReference>
<evidence type="ECO:0000313" key="8">
    <source>
        <dbReference type="EMBL" id="SCU76502.1"/>
    </source>
</evidence>
<keyword evidence="3" id="KW-1003">Cell membrane</keyword>
<dbReference type="InterPro" id="IPR015860">
    <property type="entry name" value="ABC_transpr_TagH-like"/>
</dbReference>
<dbReference type="PANTHER" id="PTHR46743:SF2">
    <property type="entry name" value="TEICHOIC ACIDS EXPORT ATP-BINDING PROTEIN TAGH"/>
    <property type="match status" value="1"/>
</dbReference>
<evidence type="ECO:0000259" key="7">
    <source>
        <dbReference type="PROSITE" id="PS50893"/>
    </source>
</evidence>
<dbReference type="GO" id="GO:0016020">
    <property type="term" value="C:membrane"/>
    <property type="evidence" value="ECO:0007669"/>
    <property type="project" value="InterPro"/>
</dbReference>
<evidence type="ECO:0000256" key="1">
    <source>
        <dbReference type="ARBA" id="ARBA00005417"/>
    </source>
</evidence>
<keyword evidence="2" id="KW-0813">Transport</keyword>
<dbReference type="GO" id="GO:0016887">
    <property type="term" value="F:ATP hydrolysis activity"/>
    <property type="evidence" value="ECO:0007669"/>
    <property type="project" value="InterPro"/>
</dbReference>
<keyword evidence="6" id="KW-0067">ATP-binding</keyword>
<name>A0A1K0IU38_CUPNE</name>
<dbReference type="InterPro" id="IPR003439">
    <property type="entry name" value="ABC_transporter-like_ATP-bd"/>
</dbReference>
<evidence type="ECO:0000256" key="5">
    <source>
        <dbReference type="ARBA" id="ARBA00022741"/>
    </source>
</evidence>
<comment type="similarity">
    <text evidence="1">Belongs to the ABC transporter superfamily.</text>
</comment>
<sequence length="427" mass="47048">MSKAIVVESLSKSYLLKHRTAQAQASTQKSLRDAIGSGLGAMLRGGRKRNAAAGVEVETEEVFWALRDINFEVEEGERVAIIGRNGAGKSTLLKILSRVVSPTSGSVRIRGRLSSLLEVGTGFHPELTGRENVFLNGALLGMSQAEVRRKFDEIINFAEIERFLDTPVKRYSSGMYVRLAFAVSAFLEPDIIVLDEVLAVGDAAFQKKCQAKMRQLAAEGRTVLFVSHSMGAVKEMCDTALILEGGRVNNGKVSVDEAVLSYMRRSVNTECANLPFHTEDVDCLNVLILQDEVPVTACDGSKPIDVQIEFRVHRPLQAFRMGFYLKTVLGEMIARSLAADWNPDMETVLPGDYVLHARLPADFLVAGSYVVEIHSSQFGICDYFDSMLSFPITVRRSPGYNVQHAAEQPFGYVHLNPGWRLESLSLA</sequence>
<gene>
    <name evidence="8" type="ORF">CNECB9_320020</name>
</gene>
<evidence type="ECO:0000256" key="4">
    <source>
        <dbReference type="ARBA" id="ARBA00022519"/>
    </source>
</evidence>
<dbReference type="CDD" id="cd03220">
    <property type="entry name" value="ABC_KpsT_Wzt"/>
    <property type="match status" value="1"/>
</dbReference>
<dbReference type="PANTHER" id="PTHR46743">
    <property type="entry name" value="TEICHOIC ACIDS EXPORT ATP-BINDING PROTEIN TAGH"/>
    <property type="match status" value="1"/>
</dbReference>
<keyword evidence="4" id="KW-0997">Cell inner membrane</keyword>
<proteinExistence type="inferred from homology"/>
<dbReference type="AlphaFoldDB" id="A0A1K0IU38"/>
<dbReference type="InterPro" id="IPR003593">
    <property type="entry name" value="AAA+_ATPase"/>
</dbReference>
<dbReference type="SMART" id="SM00382">
    <property type="entry name" value="AAA"/>
    <property type="match status" value="1"/>
</dbReference>
<dbReference type="InterPro" id="IPR027417">
    <property type="entry name" value="P-loop_NTPase"/>
</dbReference>
<keyword evidence="4" id="KW-0472">Membrane</keyword>
<dbReference type="RefSeq" id="WP_340526015.1">
    <property type="nucleotide sequence ID" value="NZ_FMSH01000246.1"/>
</dbReference>
<dbReference type="EMBL" id="FMSH01000246">
    <property type="protein sequence ID" value="SCU76502.1"/>
    <property type="molecule type" value="Genomic_DNA"/>
</dbReference>
<evidence type="ECO:0000256" key="3">
    <source>
        <dbReference type="ARBA" id="ARBA00022475"/>
    </source>
</evidence>
<evidence type="ECO:0000256" key="2">
    <source>
        <dbReference type="ARBA" id="ARBA00022448"/>
    </source>
</evidence>
<keyword evidence="5" id="KW-0547">Nucleotide-binding</keyword>
<dbReference type="SUPFAM" id="SSF52540">
    <property type="entry name" value="P-loop containing nucleoside triphosphate hydrolases"/>
    <property type="match status" value="1"/>
</dbReference>
<dbReference type="GO" id="GO:0005524">
    <property type="term" value="F:ATP binding"/>
    <property type="evidence" value="ECO:0007669"/>
    <property type="project" value="UniProtKB-KW"/>
</dbReference>
<feature type="domain" description="ABC transporter" evidence="7">
    <location>
        <begin position="46"/>
        <end position="270"/>
    </location>
</feature>
<dbReference type="InterPro" id="IPR050683">
    <property type="entry name" value="Bact_Polysacc_Export_ATP-bd"/>
</dbReference>
<dbReference type="GO" id="GO:0140359">
    <property type="term" value="F:ABC-type transporter activity"/>
    <property type="evidence" value="ECO:0007669"/>
    <property type="project" value="InterPro"/>
</dbReference>
<protein>
    <submittedName>
        <fullName evidence="8">Teichoic-acid-transporting AtPase</fullName>
    </submittedName>
</protein>